<dbReference type="InterPro" id="IPR040415">
    <property type="entry name" value="SETD9"/>
</dbReference>
<organism evidence="1 2">
    <name type="scientific">Zootermopsis nevadensis</name>
    <name type="common">Dampwood termite</name>
    <dbReference type="NCBI Taxonomy" id="136037"/>
    <lineage>
        <taxon>Eukaryota</taxon>
        <taxon>Metazoa</taxon>
        <taxon>Ecdysozoa</taxon>
        <taxon>Arthropoda</taxon>
        <taxon>Hexapoda</taxon>
        <taxon>Insecta</taxon>
        <taxon>Pterygota</taxon>
        <taxon>Neoptera</taxon>
        <taxon>Polyneoptera</taxon>
        <taxon>Dictyoptera</taxon>
        <taxon>Blattodea</taxon>
        <taxon>Blattoidea</taxon>
        <taxon>Termitoidae</taxon>
        <taxon>Termopsidae</taxon>
        <taxon>Zootermopsis</taxon>
    </lineage>
</organism>
<dbReference type="Proteomes" id="UP000027135">
    <property type="component" value="Unassembled WGS sequence"/>
</dbReference>
<dbReference type="OMA" id="YQPYEPI"/>
<gene>
    <name evidence="1" type="ORF">L798_15419</name>
</gene>
<name>A0A067QZA9_ZOONE</name>
<dbReference type="OrthoDB" id="442460at2759"/>
<evidence type="ECO:0008006" key="3">
    <source>
        <dbReference type="Google" id="ProtNLM"/>
    </source>
</evidence>
<sequence length="263" mass="29272">MLINMLKKWKGYRHRFVPWIALNLKNRSKRIVEAGQEDKIVCDDVLLSVLLHLLPNLLSTANTSLSPATVAARNMKVAESVLGFCVRRATSKVPGAGVGVTVARGSVERGSLVALYPGTLYHPHEPILLPSIGNAFVLRCVDGIHVDGSDRRISKMIYKSCVRRDSVWPHQAGDLTWLTEHSAMPLSIGQYVNNHSPGFPANVAYQELNVPLSRVLPEHRCFLPNVWYSSSCQHDHLRLVALVSTAHIEEGDELFSTYYTLIL</sequence>
<evidence type="ECO:0000313" key="1">
    <source>
        <dbReference type="EMBL" id="KDR10407.1"/>
    </source>
</evidence>
<dbReference type="eggNOG" id="ENOG502QVIC">
    <property type="taxonomic scope" value="Eukaryota"/>
</dbReference>
<dbReference type="PANTHER" id="PTHR33524">
    <property type="entry name" value="C5ORF35"/>
    <property type="match status" value="1"/>
</dbReference>
<dbReference type="AlphaFoldDB" id="A0A067QZA9"/>
<dbReference type="PANTHER" id="PTHR33524:SF2">
    <property type="entry name" value="SET DOMAIN-CONTAINING PROTEIN 9"/>
    <property type="match status" value="1"/>
</dbReference>
<reference evidence="1 2" key="1">
    <citation type="journal article" date="2014" name="Nat. Commun.">
        <title>Molecular traces of alternative social organization in a termite genome.</title>
        <authorList>
            <person name="Terrapon N."/>
            <person name="Li C."/>
            <person name="Robertson H.M."/>
            <person name="Ji L."/>
            <person name="Meng X."/>
            <person name="Booth W."/>
            <person name="Chen Z."/>
            <person name="Childers C.P."/>
            <person name="Glastad K.M."/>
            <person name="Gokhale K."/>
            <person name="Gowin J."/>
            <person name="Gronenberg W."/>
            <person name="Hermansen R.A."/>
            <person name="Hu H."/>
            <person name="Hunt B.G."/>
            <person name="Huylmans A.K."/>
            <person name="Khalil S.M."/>
            <person name="Mitchell R.D."/>
            <person name="Munoz-Torres M.C."/>
            <person name="Mustard J.A."/>
            <person name="Pan H."/>
            <person name="Reese J.T."/>
            <person name="Scharf M.E."/>
            <person name="Sun F."/>
            <person name="Vogel H."/>
            <person name="Xiao J."/>
            <person name="Yang W."/>
            <person name="Yang Z."/>
            <person name="Yang Z."/>
            <person name="Zhou J."/>
            <person name="Zhu J."/>
            <person name="Brent C.S."/>
            <person name="Elsik C.G."/>
            <person name="Goodisman M.A."/>
            <person name="Liberles D.A."/>
            <person name="Roe R.M."/>
            <person name="Vargo E.L."/>
            <person name="Vilcinskas A."/>
            <person name="Wang J."/>
            <person name="Bornberg-Bauer E."/>
            <person name="Korb J."/>
            <person name="Zhang G."/>
            <person name="Liebig J."/>
        </authorList>
    </citation>
    <scope>NUCLEOTIDE SEQUENCE [LARGE SCALE GENOMIC DNA]</scope>
    <source>
        <tissue evidence="1">Whole organism</tissue>
    </source>
</reference>
<dbReference type="InParanoid" id="A0A067QZA9"/>
<dbReference type="InterPro" id="IPR046341">
    <property type="entry name" value="SET_dom_sf"/>
</dbReference>
<accession>A0A067QZA9</accession>
<protein>
    <recommendedName>
        <fullName evidence="3">SET domain-containing protein 9</fullName>
    </recommendedName>
</protein>
<proteinExistence type="predicted"/>
<dbReference type="SUPFAM" id="SSF82199">
    <property type="entry name" value="SET domain"/>
    <property type="match status" value="1"/>
</dbReference>
<dbReference type="EMBL" id="KK853163">
    <property type="protein sequence ID" value="KDR10407.1"/>
    <property type="molecule type" value="Genomic_DNA"/>
</dbReference>
<evidence type="ECO:0000313" key="2">
    <source>
        <dbReference type="Proteomes" id="UP000027135"/>
    </source>
</evidence>
<dbReference type="CDD" id="cd10537">
    <property type="entry name" value="SET_SETD9"/>
    <property type="match status" value="1"/>
</dbReference>
<keyword evidence="2" id="KW-1185">Reference proteome</keyword>